<evidence type="ECO:0000256" key="3">
    <source>
        <dbReference type="ARBA" id="ARBA00022884"/>
    </source>
</evidence>
<comment type="caution">
    <text evidence="10">The sequence shown here is derived from an EMBL/GenBank/DDBJ whole genome shotgun (WGS) entry which is preliminary data.</text>
</comment>
<proteinExistence type="predicted"/>
<reference evidence="10" key="2">
    <citation type="submission" date="2020-08" db="EMBL/GenBank/DDBJ databases">
        <title>Plant Genome Project.</title>
        <authorList>
            <person name="Zhang R.-G."/>
        </authorList>
    </citation>
    <scope>NUCLEOTIDE SEQUENCE</scope>
    <source>
        <strain evidence="10">Huo1</strain>
        <tissue evidence="10">Leaf</tissue>
    </source>
</reference>
<evidence type="ECO:0000313" key="10">
    <source>
        <dbReference type="EMBL" id="KAG6384312.1"/>
    </source>
</evidence>
<organism evidence="10">
    <name type="scientific">Salvia splendens</name>
    <name type="common">Scarlet sage</name>
    <dbReference type="NCBI Taxonomy" id="180675"/>
    <lineage>
        <taxon>Eukaryota</taxon>
        <taxon>Viridiplantae</taxon>
        <taxon>Streptophyta</taxon>
        <taxon>Embryophyta</taxon>
        <taxon>Tracheophyta</taxon>
        <taxon>Spermatophyta</taxon>
        <taxon>Magnoliopsida</taxon>
        <taxon>eudicotyledons</taxon>
        <taxon>Gunneridae</taxon>
        <taxon>Pentapetalae</taxon>
        <taxon>asterids</taxon>
        <taxon>lamiids</taxon>
        <taxon>Lamiales</taxon>
        <taxon>Lamiaceae</taxon>
        <taxon>Nepetoideae</taxon>
        <taxon>Mentheae</taxon>
        <taxon>Salviinae</taxon>
        <taxon>Salvia</taxon>
        <taxon>Salvia subgen. Calosphace</taxon>
        <taxon>core Calosphace</taxon>
    </lineage>
</organism>
<feature type="domain" description="CRM" evidence="9">
    <location>
        <begin position="151"/>
        <end position="252"/>
    </location>
</feature>
<dbReference type="PANTHER" id="PTHR46247">
    <property type="entry name" value="CRS2-ASSOCIATED FACTOR 1, CHLOROPLASTIC"/>
    <property type="match status" value="1"/>
</dbReference>
<dbReference type="SUPFAM" id="SSF75471">
    <property type="entry name" value="YhbY-like"/>
    <property type="match status" value="2"/>
</dbReference>
<evidence type="ECO:0000256" key="7">
    <source>
        <dbReference type="PROSITE-ProRule" id="PRU00626"/>
    </source>
</evidence>
<keyword evidence="4" id="KW-0809">Transit peptide</keyword>
<keyword evidence="6" id="KW-0687">Ribonucleoprotein</keyword>
<name>A0A8X8YWQ4_SALSN</name>
<dbReference type="GO" id="GO:0006397">
    <property type="term" value="P:mRNA processing"/>
    <property type="evidence" value="ECO:0007669"/>
    <property type="project" value="UniProtKB-KW"/>
</dbReference>
<dbReference type="GO" id="GO:1990904">
    <property type="term" value="C:ribonucleoprotein complex"/>
    <property type="evidence" value="ECO:0007669"/>
    <property type="project" value="UniProtKB-KW"/>
</dbReference>
<keyword evidence="5" id="KW-0508">mRNA splicing</keyword>
<dbReference type="Gene3D" id="3.30.110.60">
    <property type="entry name" value="YhbY-like"/>
    <property type="match status" value="2"/>
</dbReference>
<evidence type="ECO:0000259" key="9">
    <source>
        <dbReference type="PROSITE" id="PS51295"/>
    </source>
</evidence>
<dbReference type="InterPro" id="IPR035920">
    <property type="entry name" value="YhbY-like_sf"/>
</dbReference>
<evidence type="ECO:0000256" key="2">
    <source>
        <dbReference type="ARBA" id="ARBA00022737"/>
    </source>
</evidence>
<dbReference type="SMART" id="SM01103">
    <property type="entry name" value="CRS1_YhbY"/>
    <property type="match status" value="2"/>
</dbReference>
<gene>
    <name evidence="10" type="ORF">SASPL_155884</name>
</gene>
<dbReference type="GO" id="GO:0000373">
    <property type="term" value="P:Group II intron splicing"/>
    <property type="evidence" value="ECO:0007669"/>
    <property type="project" value="InterPro"/>
</dbReference>
<protein>
    <recommendedName>
        <fullName evidence="9">CRM domain-containing protein</fullName>
    </recommendedName>
</protein>
<evidence type="ECO:0000256" key="4">
    <source>
        <dbReference type="ARBA" id="ARBA00022946"/>
    </source>
</evidence>
<feature type="compositionally biased region" description="Polar residues" evidence="8">
    <location>
        <begin position="71"/>
        <end position="81"/>
    </location>
</feature>
<evidence type="ECO:0000256" key="6">
    <source>
        <dbReference type="ARBA" id="ARBA00023274"/>
    </source>
</evidence>
<feature type="domain" description="CRM" evidence="9">
    <location>
        <begin position="274"/>
        <end position="378"/>
    </location>
</feature>
<dbReference type="InterPro" id="IPR001890">
    <property type="entry name" value="RNA-binding_CRM"/>
</dbReference>
<feature type="compositionally biased region" description="Basic residues" evidence="8">
    <location>
        <begin position="57"/>
        <end position="68"/>
    </location>
</feature>
<feature type="region of interest" description="Disordered" evidence="8">
    <location>
        <begin position="43"/>
        <end position="85"/>
    </location>
</feature>
<evidence type="ECO:0000256" key="8">
    <source>
        <dbReference type="SAM" id="MobiDB-lite"/>
    </source>
</evidence>
<feature type="compositionally biased region" description="Basic and acidic residues" evidence="8">
    <location>
        <begin position="43"/>
        <end position="56"/>
    </location>
</feature>
<keyword evidence="1" id="KW-0507">mRNA processing</keyword>
<dbReference type="GO" id="GO:0003723">
    <property type="term" value="F:RNA binding"/>
    <property type="evidence" value="ECO:0007669"/>
    <property type="project" value="UniProtKB-UniRule"/>
</dbReference>
<evidence type="ECO:0000256" key="5">
    <source>
        <dbReference type="ARBA" id="ARBA00023187"/>
    </source>
</evidence>
<keyword evidence="3 7" id="KW-0694">RNA-binding</keyword>
<evidence type="ECO:0000256" key="1">
    <source>
        <dbReference type="ARBA" id="ARBA00022664"/>
    </source>
</evidence>
<dbReference type="Proteomes" id="UP000298416">
    <property type="component" value="Unassembled WGS sequence"/>
</dbReference>
<reference evidence="10" key="1">
    <citation type="submission" date="2018-01" db="EMBL/GenBank/DDBJ databases">
        <authorList>
            <person name="Mao J.F."/>
        </authorList>
    </citation>
    <scope>NUCLEOTIDE SEQUENCE</scope>
    <source>
        <strain evidence="10">Huo1</strain>
        <tissue evidence="10">Leaf</tissue>
    </source>
</reference>
<sequence>MLKLFSWRRAIHPSPSSSTRLPAIFRFLSHSPPSAAAALEEIHDPPFSSKRPETLHNRTKIKPAKKKDKQPNVNDNNSNSVEKPPELPFDFMYSYSEISPGVEPIGFREPPKFSPFGPGRLDRNWTGTTAPARVKPDLEKLAKERQKVLGDPIPDEEVAELVEKYRHSNCSRQINLGRGGVTHNTLEDIHSHWKRAEAVRIKCLGCRLSTWTTSVSISSAFAGQDRGKIIYRHLNILLLYRGHNYDLRKRPQIPLMLWKPLAPIYPKLVKNVADGLTFEETKEKRNRGLNSPPIMKLTRNGVYVNVVEKVRTAFESNDVVRLDCTHVGSSDCKKIGVKLRVRKLIIIIIKIWFRVSLSCSKTNRLYSGRAKKKASEIFAAFSSKRAQWNTWMKAH</sequence>
<dbReference type="Pfam" id="PF01985">
    <property type="entry name" value="CRS1_YhbY"/>
    <property type="match status" value="2"/>
</dbReference>
<dbReference type="PROSITE" id="PS51295">
    <property type="entry name" value="CRM"/>
    <property type="match status" value="2"/>
</dbReference>
<dbReference type="AlphaFoldDB" id="A0A8X8YWQ4"/>
<accession>A0A8X8YWQ4</accession>
<dbReference type="InterPro" id="IPR044599">
    <property type="entry name" value="CAF1P_plant"/>
</dbReference>
<dbReference type="PANTHER" id="PTHR46247:SF4">
    <property type="entry name" value="CRS2-ASSOCIATED FACTOR 2, MITOCHONDRIAL"/>
    <property type="match status" value="1"/>
</dbReference>
<dbReference type="EMBL" id="PNBA02000176">
    <property type="protein sequence ID" value="KAG6384312.1"/>
    <property type="molecule type" value="Genomic_DNA"/>
</dbReference>
<keyword evidence="2" id="KW-0677">Repeat</keyword>
<evidence type="ECO:0000313" key="11">
    <source>
        <dbReference type="Proteomes" id="UP000298416"/>
    </source>
</evidence>
<keyword evidence="11" id="KW-1185">Reference proteome</keyword>